<dbReference type="EMBL" id="AUZY01003974">
    <property type="protein sequence ID" value="EQD66151.1"/>
    <property type="molecule type" value="Genomic_DNA"/>
</dbReference>
<organism evidence="2">
    <name type="scientific">mine drainage metagenome</name>
    <dbReference type="NCBI Taxonomy" id="410659"/>
    <lineage>
        <taxon>unclassified sequences</taxon>
        <taxon>metagenomes</taxon>
        <taxon>ecological metagenomes</taxon>
    </lineage>
</organism>
<feature type="transmembrane region" description="Helical" evidence="1">
    <location>
        <begin position="162"/>
        <end position="181"/>
    </location>
</feature>
<name>T1AZZ6_9ZZZZ</name>
<dbReference type="Pfam" id="PF09852">
    <property type="entry name" value="DUF2079"/>
    <property type="match status" value="1"/>
</dbReference>
<feature type="transmembrane region" description="Helical" evidence="1">
    <location>
        <begin position="94"/>
        <end position="112"/>
    </location>
</feature>
<keyword evidence="1" id="KW-1133">Transmembrane helix</keyword>
<accession>T1AZZ6</accession>
<reference evidence="2" key="2">
    <citation type="journal article" date="2014" name="ISME J.">
        <title>Microbial stratification in low pH oxic and suboxic macroscopic growths along an acid mine drainage.</title>
        <authorList>
            <person name="Mendez-Garcia C."/>
            <person name="Mesa V."/>
            <person name="Sprenger R.R."/>
            <person name="Richter M."/>
            <person name="Diez M.S."/>
            <person name="Solano J."/>
            <person name="Bargiela R."/>
            <person name="Golyshina O.V."/>
            <person name="Manteca A."/>
            <person name="Ramos J.L."/>
            <person name="Gallego J.R."/>
            <person name="Llorente I."/>
            <person name="Martins Dos Santos V.A."/>
            <person name="Jensen O.N."/>
            <person name="Pelaez A.I."/>
            <person name="Sanchez J."/>
            <person name="Ferrer M."/>
        </authorList>
    </citation>
    <scope>NUCLEOTIDE SEQUENCE</scope>
</reference>
<reference evidence="2" key="1">
    <citation type="submission" date="2013-08" db="EMBL/GenBank/DDBJ databases">
        <authorList>
            <person name="Mendez C."/>
            <person name="Richter M."/>
            <person name="Ferrer M."/>
            <person name="Sanchez J."/>
        </authorList>
    </citation>
    <scope>NUCLEOTIDE SEQUENCE</scope>
</reference>
<keyword evidence="1" id="KW-0472">Membrane</keyword>
<keyword evidence="1" id="KW-0812">Transmembrane</keyword>
<protein>
    <submittedName>
        <fullName evidence="2">Uncharacterized protein</fullName>
    </submittedName>
</protein>
<dbReference type="InterPro" id="IPR018650">
    <property type="entry name" value="STSV1_Orf64"/>
</dbReference>
<dbReference type="AlphaFoldDB" id="T1AZZ6"/>
<feature type="non-terminal residue" evidence="2">
    <location>
        <position position="300"/>
    </location>
</feature>
<proteinExistence type="predicted"/>
<comment type="caution">
    <text evidence="2">The sequence shown here is derived from an EMBL/GenBank/DDBJ whole genome shotgun (WGS) entry which is preliminary data.</text>
</comment>
<evidence type="ECO:0000313" key="2">
    <source>
        <dbReference type="EMBL" id="EQD66151.1"/>
    </source>
</evidence>
<gene>
    <name evidence="2" type="ORF">B1B_06236</name>
</gene>
<evidence type="ECO:0000256" key="1">
    <source>
        <dbReference type="SAM" id="Phobius"/>
    </source>
</evidence>
<sequence length="300" mass="31722">MGLFLGGAGLVAGGAIVVPTTPLLGSALASAHALSLSPGANLPLKGLTLFLLLAPLAFLPLLAPRWLVFDLPFFALVVAADYYGYVFPGIATDWHVFLVIPFLFLGAIEGLARIRGWAEGRPSAGRPSPSLNDRPGAAVVPAPSPTFPWRGRIHRRNVRSRAAAVAVTCAIGLTLVCGAFLTPYGPFNPGTSASFQSSELFHYNATLYQDLMALIHLIPSSNPSVVFQDNMPELLPRPFMPDAIGPLVPGPFDGVAYNLSYPTPFGGWKPFLPDYVIGDPIALPDTFFGTSGTPPSTISL</sequence>
<feature type="transmembrane region" description="Helical" evidence="1">
    <location>
        <begin position="47"/>
        <end position="64"/>
    </location>
</feature>